<evidence type="ECO:0000313" key="4">
    <source>
        <dbReference type="Proteomes" id="UP000624244"/>
    </source>
</evidence>
<dbReference type="AlphaFoldDB" id="A0A8H5ZA38"/>
<sequence>MATPVESLLTIRKEDFDFLIQHCCTCSCLNSKEKVTVEGIQAAVYPKGWSVQTSKTPQKRKNRQSRVKTADDFMRCVNQWRLTQLMIVTNREKYENMVRAFTLSPTITSEGHNSQRLTAENLVELGTHLARLVERSINAHMAQKSFTHFQSLIFLSYCLYLTKKGTPSEKIDNLLKVFNKDEKKRKRLLVQAAQINKMIAELGNKGWNIVRATELFLICPFSGYDLLNLSLEDFGDIMSSVSDAKPNFTGCLMPSYTIPGLIERLIQQSGVLEYDSSKVISSYLGYDPDTMPATSDCIDQVHDATPLPLDFNNTSLVQITVARASQVNENGNERPFALLENSEGVLDRLQQDPSNRHMLNIVHEDNSALVDTPRKRRRLEVQIGESSNLQLRPASCNNNLQTIAWESPLQSSGTTSNVLEIYNQSLMMKPATLHSPQYALPNNISHEISQSSPLDVSAGLRPEHGGRQHNELMPYTYNAFLPIALEMQNVQRYKNSPQLQIQLHDFRVVPDTARSVWFAITGNIGGLQKLFAQGLASPKDISYTRQYSLVRWALYGGMNNYPTVKFLLSQGASVDEESYQHVWDYAYRMKCNPTELSELKCITMQPPTSYIHTDWVEEQRFPQIHKIVLGRCSESLSVEIDANPNAINLTDAMNRTALDWATALAKLSDMRILIDRGSPLNSIDVSGRSTVLHAVDSHNEDALSMILEAGADPNPEIPGGLFRSSPLTAATFGGLEGMVKRLLNHGAKVDACNPEGRTALHTVANTETMSILATSPLLRETLCKEDLTSGRRSLESRTDYDKVLGNAFDSLCR</sequence>
<gene>
    <name evidence="3" type="ORF">GGP41_009378</name>
</gene>
<dbReference type="EMBL" id="WNKQ01000018">
    <property type="protein sequence ID" value="KAF5845590.1"/>
    <property type="molecule type" value="Genomic_DNA"/>
</dbReference>
<dbReference type="InterPro" id="IPR002110">
    <property type="entry name" value="Ankyrin_rpt"/>
</dbReference>
<dbReference type="SMART" id="SM00248">
    <property type="entry name" value="ANK"/>
    <property type="match status" value="4"/>
</dbReference>
<evidence type="ECO:0000256" key="2">
    <source>
        <dbReference type="ARBA" id="ARBA00023043"/>
    </source>
</evidence>
<dbReference type="SUPFAM" id="SSF48403">
    <property type="entry name" value="Ankyrin repeat"/>
    <property type="match status" value="1"/>
</dbReference>
<proteinExistence type="predicted"/>
<dbReference type="Proteomes" id="UP000624244">
    <property type="component" value="Unassembled WGS sequence"/>
</dbReference>
<reference evidence="3" key="1">
    <citation type="submission" date="2019-11" db="EMBL/GenBank/DDBJ databases">
        <title>Bipolaris sorokiniana Genome sequencing.</title>
        <authorList>
            <person name="Wang H."/>
        </authorList>
    </citation>
    <scope>NUCLEOTIDE SEQUENCE</scope>
</reference>
<dbReference type="InterPro" id="IPR036770">
    <property type="entry name" value="Ankyrin_rpt-contain_sf"/>
</dbReference>
<evidence type="ECO:0008006" key="5">
    <source>
        <dbReference type="Google" id="ProtNLM"/>
    </source>
</evidence>
<comment type="caution">
    <text evidence="3">The sequence shown here is derived from an EMBL/GenBank/DDBJ whole genome shotgun (WGS) entry which is preliminary data.</text>
</comment>
<evidence type="ECO:0000256" key="1">
    <source>
        <dbReference type="ARBA" id="ARBA00022737"/>
    </source>
</evidence>
<dbReference type="PANTHER" id="PTHR24198:SF194">
    <property type="entry name" value="INVERSIN-A"/>
    <property type="match status" value="1"/>
</dbReference>
<evidence type="ECO:0000313" key="3">
    <source>
        <dbReference type="EMBL" id="KAF5845590.1"/>
    </source>
</evidence>
<dbReference type="PANTHER" id="PTHR24198">
    <property type="entry name" value="ANKYRIN REPEAT AND PROTEIN KINASE DOMAIN-CONTAINING PROTEIN"/>
    <property type="match status" value="1"/>
</dbReference>
<name>A0A8H5ZA38_COCSA</name>
<protein>
    <recommendedName>
        <fullName evidence="5">Clr5 domain-containing protein</fullName>
    </recommendedName>
</protein>
<accession>A0A8H5ZA38</accession>
<organism evidence="3 4">
    <name type="scientific">Cochliobolus sativus</name>
    <name type="common">Common root rot and spot blotch fungus</name>
    <name type="synonym">Bipolaris sorokiniana</name>
    <dbReference type="NCBI Taxonomy" id="45130"/>
    <lineage>
        <taxon>Eukaryota</taxon>
        <taxon>Fungi</taxon>
        <taxon>Dikarya</taxon>
        <taxon>Ascomycota</taxon>
        <taxon>Pezizomycotina</taxon>
        <taxon>Dothideomycetes</taxon>
        <taxon>Pleosporomycetidae</taxon>
        <taxon>Pleosporales</taxon>
        <taxon>Pleosporineae</taxon>
        <taxon>Pleosporaceae</taxon>
        <taxon>Bipolaris</taxon>
    </lineage>
</organism>
<keyword evidence="2" id="KW-0040">ANK repeat</keyword>
<dbReference type="Gene3D" id="1.25.40.20">
    <property type="entry name" value="Ankyrin repeat-containing domain"/>
    <property type="match status" value="1"/>
</dbReference>
<keyword evidence="1" id="KW-0677">Repeat</keyword>